<evidence type="ECO:0000313" key="9">
    <source>
        <dbReference type="EMBL" id="TYA11834.1"/>
    </source>
</evidence>
<feature type="transmembrane region" description="Helical" evidence="7">
    <location>
        <begin position="74"/>
        <end position="94"/>
    </location>
</feature>
<evidence type="ECO:0000313" key="10">
    <source>
        <dbReference type="Proteomes" id="UP000325218"/>
    </source>
</evidence>
<feature type="transmembrane region" description="Helical" evidence="7">
    <location>
        <begin position="281"/>
        <end position="300"/>
    </location>
</feature>
<dbReference type="Gene3D" id="1.20.1250.20">
    <property type="entry name" value="MFS general substrate transporter like domains"/>
    <property type="match status" value="2"/>
</dbReference>
<dbReference type="PANTHER" id="PTHR23523">
    <property type="match status" value="1"/>
</dbReference>
<proteinExistence type="predicted"/>
<keyword evidence="10" id="KW-1185">Reference proteome</keyword>
<evidence type="ECO:0000256" key="4">
    <source>
        <dbReference type="ARBA" id="ARBA00022989"/>
    </source>
</evidence>
<feature type="transmembrane region" description="Helical" evidence="7">
    <location>
        <begin position="435"/>
        <end position="456"/>
    </location>
</feature>
<name>A0A5D0CR81_9BACL</name>
<feature type="transmembrane region" description="Helical" evidence="7">
    <location>
        <begin position="145"/>
        <end position="162"/>
    </location>
</feature>
<feature type="transmembrane region" description="Helical" evidence="7">
    <location>
        <begin position="347"/>
        <end position="365"/>
    </location>
</feature>
<feature type="transmembrane region" description="Helical" evidence="7">
    <location>
        <begin position="371"/>
        <end position="394"/>
    </location>
</feature>
<keyword evidence="3 7" id="KW-0812">Transmembrane</keyword>
<dbReference type="InterPro" id="IPR011701">
    <property type="entry name" value="MFS"/>
</dbReference>
<gene>
    <name evidence="9" type="ORF">FRY98_13850</name>
</gene>
<feature type="region of interest" description="Disordered" evidence="6">
    <location>
        <begin position="1"/>
        <end position="48"/>
    </location>
</feature>
<feature type="compositionally biased region" description="Low complexity" evidence="6">
    <location>
        <begin position="17"/>
        <end position="35"/>
    </location>
</feature>
<evidence type="ECO:0000256" key="6">
    <source>
        <dbReference type="SAM" id="MobiDB-lite"/>
    </source>
</evidence>
<reference evidence="9 10" key="1">
    <citation type="submission" date="2019-08" db="EMBL/GenBank/DDBJ databases">
        <title>Genome sequencing of Paenibacillus faecis DSM 23593(T).</title>
        <authorList>
            <person name="Kook J.-K."/>
            <person name="Park S.-N."/>
            <person name="Lim Y.K."/>
        </authorList>
    </citation>
    <scope>NUCLEOTIDE SEQUENCE [LARGE SCALE GENOMIC DNA]</scope>
    <source>
        <strain evidence="9 10">DSM 23593</strain>
    </source>
</reference>
<evidence type="ECO:0000256" key="2">
    <source>
        <dbReference type="ARBA" id="ARBA00022448"/>
    </source>
</evidence>
<accession>A0A5D0CR81</accession>
<protein>
    <submittedName>
        <fullName evidence="9">MFS transporter</fullName>
    </submittedName>
</protein>
<evidence type="ECO:0000256" key="3">
    <source>
        <dbReference type="ARBA" id="ARBA00022692"/>
    </source>
</evidence>
<dbReference type="GO" id="GO:0005886">
    <property type="term" value="C:plasma membrane"/>
    <property type="evidence" value="ECO:0007669"/>
    <property type="project" value="UniProtKB-SubCell"/>
</dbReference>
<evidence type="ECO:0000259" key="8">
    <source>
        <dbReference type="PROSITE" id="PS50850"/>
    </source>
</evidence>
<feature type="transmembrane region" description="Helical" evidence="7">
    <location>
        <begin position="320"/>
        <end position="340"/>
    </location>
</feature>
<keyword evidence="2" id="KW-0813">Transport</keyword>
<dbReference type="CDD" id="cd17339">
    <property type="entry name" value="MFS_NIMT_CynX_like"/>
    <property type="match status" value="1"/>
</dbReference>
<evidence type="ECO:0000256" key="7">
    <source>
        <dbReference type="SAM" id="Phobius"/>
    </source>
</evidence>
<dbReference type="PROSITE" id="PS50850">
    <property type="entry name" value="MFS"/>
    <property type="match status" value="1"/>
</dbReference>
<dbReference type="Proteomes" id="UP000325218">
    <property type="component" value="Unassembled WGS sequence"/>
</dbReference>
<feature type="transmembrane region" description="Helical" evidence="7">
    <location>
        <begin position="114"/>
        <end position="133"/>
    </location>
</feature>
<evidence type="ECO:0000256" key="1">
    <source>
        <dbReference type="ARBA" id="ARBA00004651"/>
    </source>
</evidence>
<dbReference type="InterPro" id="IPR020846">
    <property type="entry name" value="MFS_dom"/>
</dbReference>
<dbReference type="PANTHER" id="PTHR23523:SF2">
    <property type="entry name" value="2-NITROIMIDAZOLE TRANSPORTER"/>
    <property type="match status" value="1"/>
</dbReference>
<keyword evidence="5 7" id="KW-0472">Membrane</keyword>
<feature type="transmembrane region" description="Helical" evidence="7">
    <location>
        <begin position="406"/>
        <end position="429"/>
    </location>
</feature>
<organism evidence="9 10">
    <name type="scientific">Paenibacillus faecis</name>
    <dbReference type="NCBI Taxonomy" id="862114"/>
    <lineage>
        <taxon>Bacteria</taxon>
        <taxon>Bacillati</taxon>
        <taxon>Bacillota</taxon>
        <taxon>Bacilli</taxon>
        <taxon>Bacillales</taxon>
        <taxon>Paenibacillaceae</taxon>
        <taxon>Paenibacillus</taxon>
    </lineage>
</organism>
<dbReference type="SUPFAM" id="SSF103473">
    <property type="entry name" value="MFS general substrate transporter"/>
    <property type="match status" value="1"/>
</dbReference>
<dbReference type="InterPro" id="IPR036259">
    <property type="entry name" value="MFS_trans_sf"/>
</dbReference>
<dbReference type="InterPro" id="IPR052524">
    <property type="entry name" value="MFS_Cyanate_Porter"/>
</dbReference>
<evidence type="ECO:0000256" key="5">
    <source>
        <dbReference type="ARBA" id="ARBA00023136"/>
    </source>
</evidence>
<feature type="transmembrane region" description="Helical" evidence="7">
    <location>
        <begin position="227"/>
        <end position="251"/>
    </location>
</feature>
<dbReference type="EMBL" id="VSDO01000003">
    <property type="protein sequence ID" value="TYA11834.1"/>
    <property type="molecule type" value="Genomic_DNA"/>
</dbReference>
<dbReference type="AlphaFoldDB" id="A0A5D0CR81"/>
<dbReference type="OrthoDB" id="9797740at2"/>
<feature type="transmembrane region" description="Helical" evidence="7">
    <location>
        <begin position="168"/>
        <end position="186"/>
    </location>
</feature>
<feature type="domain" description="Major facilitator superfamily (MFS) profile" evidence="8">
    <location>
        <begin position="278"/>
        <end position="465"/>
    </location>
</feature>
<feature type="transmembrane region" description="Helical" evidence="7">
    <location>
        <begin position="198"/>
        <end position="215"/>
    </location>
</feature>
<keyword evidence="4 7" id="KW-1133">Transmembrane helix</keyword>
<comment type="subcellular location">
    <subcellularLocation>
        <location evidence="1">Cell membrane</location>
        <topology evidence="1">Multi-pass membrane protein</topology>
    </subcellularLocation>
</comment>
<dbReference type="GO" id="GO:0022857">
    <property type="term" value="F:transmembrane transporter activity"/>
    <property type="evidence" value="ECO:0007669"/>
    <property type="project" value="InterPro"/>
</dbReference>
<comment type="caution">
    <text evidence="9">The sequence shown here is derived from an EMBL/GenBank/DDBJ whole genome shotgun (WGS) entry which is preliminary data.</text>
</comment>
<dbReference type="Pfam" id="PF07690">
    <property type="entry name" value="MFS_1"/>
    <property type="match status" value="1"/>
</dbReference>
<sequence length="465" mass="48104">MKSNSTISDLLQKEESNSTNIAAASASPTTIDSIAESTPDTAAGSAIGSAAGAAAQSAPAPAPKPAAGGRSRGTGTALAVAAILLTAATLRSPITGVGPLIGEIQSSTGLSHTLSGMLTTLPLLAFAVFALAAPRLAARWGSEPTLLFCMIIMTGGILLRSLPSVPALFGGTALVGSAIAVANVLIPGVIKRDFPLRIGLMTSLYTSFMNMWSAISSGVSMPLARTFLGWRGALGFWILLSAATALVWIPLVRRYAANRKSAGAGAGAGYRKSGAVWRSPVAWQVTLFMGLQSVMFYIGISWLPEILHERGMSMDQAGWMLSIMQLLSMVGSFTMPLIAARTQSQKWLAAASSALFLAGFAGVWLGPASWAMLFIMLIGLGCGTTFSLVIMFFGLRARSADQAAELSGMAQSIGYLLAAVGPTLFGFLHDQSGGWTVPLATITSLSLLTIVMGYAAGRKGHVDPA</sequence>